<dbReference type="SUPFAM" id="SSF103196">
    <property type="entry name" value="Roadblock/LC7 domain"/>
    <property type="match status" value="1"/>
</dbReference>
<sequence>MQELEKYLEEIAEWLQEAFSICVVGEEGLVLACKTREGGENAELTSAVLTDVMRSISRIVNEVRKGRLVDNLLSTADAHFLTKQLDDEGRVFLAIGVPRGANLGAVRYVSKVYADKLKAALPEA</sequence>
<dbReference type="Proteomes" id="UP000317778">
    <property type="component" value="Unassembled WGS sequence"/>
</dbReference>
<reference evidence="1 2" key="1">
    <citation type="submission" date="2017-06" db="EMBL/GenBank/DDBJ databases">
        <title>Novel microbial phyla capable of carbon fixation and sulfur reduction in deep-sea sediments.</title>
        <authorList>
            <person name="Huang J."/>
            <person name="Baker B."/>
            <person name="Wang Y."/>
        </authorList>
    </citation>
    <scope>NUCLEOTIDE SEQUENCE [LARGE SCALE GENOMIC DNA]</scope>
    <source>
        <strain evidence="1">B3_TA06</strain>
    </source>
</reference>
<evidence type="ECO:0000313" key="1">
    <source>
        <dbReference type="EMBL" id="TKJ36889.1"/>
    </source>
</evidence>
<gene>
    <name evidence="1" type="ORF">CEE36_11285</name>
</gene>
<accession>A0A532UPM5</accession>
<organism evidence="1 2">
    <name type="scientific">candidate division TA06 bacterium B3_TA06</name>
    <dbReference type="NCBI Taxonomy" id="2012487"/>
    <lineage>
        <taxon>Bacteria</taxon>
        <taxon>Bacteria division TA06</taxon>
    </lineage>
</organism>
<proteinExistence type="predicted"/>
<dbReference type="AlphaFoldDB" id="A0A532UPM5"/>
<dbReference type="Gene3D" id="3.30.450.30">
    <property type="entry name" value="Dynein light chain 2a, cytoplasmic"/>
    <property type="match status" value="1"/>
</dbReference>
<protein>
    <recommendedName>
        <fullName evidence="3">Roadblock/LAMTOR2 domain-containing protein</fullName>
    </recommendedName>
</protein>
<comment type="caution">
    <text evidence="1">The sequence shown here is derived from an EMBL/GenBank/DDBJ whole genome shotgun (WGS) entry which is preliminary data.</text>
</comment>
<dbReference type="EMBL" id="NJBO01000037">
    <property type="protein sequence ID" value="TKJ36889.1"/>
    <property type="molecule type" value="Genomic_DNA"/>
</dbReference>
<evidence type="ECO:0000313" key="2">
    <source>
        <dbReference type="Proteomes" id="UP000317778"/>
    </source>
</evidence>
<name>A0A532UPM5_UNCT6</name>
<evidence type="ECO:0008006" key="3">
    <source>
        <dbReference type="Google" id="ProtNLM"/>
    </source>
</evidence>